<evidence type="ECO:0000256" key="6">
    <source>
        <dbReference type="ARBA" id="ARBA00023040"/>
    </source>
</evidence>
<dbReference type="GO" id="GO:0005886">
    <property type="term" value="C:plasma membrane"/>
    <property type="evidence" value="ECO:0007669"/>
    <property type="project" value="UniProtKB-SubCell"/>
</dbReference>
<evidence type="ECO:0000259" key="15">
    <source>
        <dbReference type="PROSITE" id="PS50262"/>
    </source>
</evidence>
<feature type="transmembrane region" description="Helical" evidence="14">
    <location>
        <begin position="110"/>
        <end position="134"/>
    </location>
</feature>
<dbReference type="GO" id="GO:0043410">
    <property type="term" value="P:positive regulation of MAPK cascade"/>
    <property type="evidence" value="ECO:0007669"/>
    <property type="project" value="TreeGrafter"/>
</dbReference>
<dbReference type="Pfam" id="PF00001">
    <property type="entry name" value="7tm_1"/>
    <property type="match status" value="1"/>
</dbReference>
<dbReference type="PROSITE" id="PS50262">
    <property type="entry name" value="G_PROTEIN_RECEP_F1_2"/>
    <property type="match status" value="1"/>
</dbReference>
<keyword evidence="7 14" id="KW-0472">Membrane</keyword>
<evidence type="ECO:0000256" key="11">
    <source>
        <dbReference type="ARBA" id="ARBA00023224"/>
    </source>
</evidence>
<protein>
    <recommendedName>
        <fullName evidence="2">Beta-2 adrenergic receptor</fullName>
    </recommendedName>
    <alternativeName>
        <fullName evidence="13">Beta-2 adrenoreceptor</fullName>
    </alternativeName>
</protein>
<keyword evidence="17" id="KW-1185">Reference proteome</keyword>
<evidence type="ECO:0000313" key="16">
    <source>
        <dbReference type="EMBL" id="KAK3796402.1"/>
    </source>
</evidence>
<dbReference type="GO" id="GO:0002025">
    <property type="term" value="P:norepinephrine-epinephrine-mediated vasodilation involved in regulation of systemic arterial blood pressure"/>
    <property type="evidence" value="ECO:0007669"/>
    <property type="project" value="TreeGrafter"/>
</dbReference>
<accession>A0AAE1AYW4</accession>
<evidence type="ECO:0000256" key="13">
    <source>
        <dbReference type="ARBA" id="ARBA00030379"/>
    </source>
</evidence>
<dbReference type="AlphaFoldDB" id="A0AAE1AYW4"/>
<comment type="caution">
    <text evidence="16">The sequence shown here is derived from an EMBL/GenBank/DDBJ whole genome shotgun (WGS) entry which is preliminary data.</text>
</comment>
<evidence type="ECO:0000256" key="3">
    <source>
        <dbReference type="ARBA" id="ARBA00022475"/>
    </source>
</evidence>
<evidence type="ECO:0000256" key="9">
    <source>
        <dbReference type="ARBA" id="ARBA00023157"/>
    </source>
</evidence>
<gene>
    <name evidence="16" type="ORF">RRG08_026657</name>
</gene>
<evidence type="ECO:0000256" key="12">
    <source>
        <dbReference type="ARBA" id="ARBA00023288"/>
    </source>
</evidence>
<organism evidence="16 17">
    <name type="scientific">Elysia crispata</name>
    <name type="common">lettuce slug</name>
    <dbReference type="NCBI Taxonomy" id="231223"/>
    <lineage>
        <taxon>Eukaryota</taxon>
        <taxon>Metazoa</taxon>
        <taxon>Spiralia</taxon>
        <taxon>Lophotrochozoa</taxon>
        <taxon>Mollusca</taxon>
        <taxon>Gastropoda</taxon>
        <taxon>Heterobranchia</taxon>
        <taxon>Euthyneura</taxon>
        <taxon>Panpulmonata</taxon>
        <taxon>Sacoglossa</taxon>
        <taxon>Placobranchoidea</taxon>
        <taxon>Plakobranchidae</taxon>
        <taxon>Elysia</taxon>
    </lineage>
</organism>
<feature type="transmembrane region" description="Helical" evidence="14">
    <location>
        <begin position="77"/>
        <end position="98"/>
    </location>
</feature>
<sequence>MTLMVLKSCSEDLSVNPDDFGVSVKNGTNELFCGGTEKNISKETLSAELMTHSVFAEDENSTSAPLLNSQVANHMTIFANFLLSFVICSGNILTVTAICKNHRLQTQPNFYIASLAVADIMMGVIVFVRAFTYIQSENTGVRCL</sequence>
<name>A0AAE1AYW4_9GAST</name>
<evidence type="ECO:0000256" key="14">
    <source>
        <dbReference type="SAM" id="Phobius"/>
    </source>
</evidence>
<keyword evidence="8" id="KW-0564">Palmitate</keyword>
<reference evidence="16" key="1">
    <citation type="journal article" date="2023" name="G3 (Bethesda)">
        <title>A reference genome for the long-term kleptoplast-retaining sea slug Elysia crispata morphotype clarki.</title>
        <authorList>
            <person name="Eastman K.E."/>
            <person name="Pendleton A.L."/>
            <person name="Shaikh M.A."/>
            <person name="Suttiyut T."/>
            <person name="Ogas R."/>
            <person name="Tomko P."/>
            <person name="Gavelis G."/>
            <person name="Widhalm J.R."/>
            <person name="Wisecaver J.H."/>
        </authorList>
    </citation>
    <scope>NUCLEOTIDE SEQUENCE</scope>
    <source>
        <strain evidence="16">ECLA1</strain>
    </source>
</reference>
<keyword evidence="4 14" id="KW-0812">Transmembrane</keyword>
<dbReference type="GO" id="GO:0071880">
    <property type="term" value="P:adenylate cyclase-activating adrenergic receptor signaling pathway"/>
    <property type="evidence" value="ECO:0007669"/>
    <property type="project" value="TreeGrafter"/>
</dbReference>
<evidence type="ECO:0000256" key="10">
    <source>
        <dbReference type="ARBA" id="ARBA00023170"/>
    </source>
</evidence>
<comment type="subcellular location">
    <subcellularLocation>
        <location evidence="1">Cell membrane</location>
        <topology evidence="1">Multi-pass membrane protein</topology>
    </subcellularLocation>
</comment>
<dbReference type="GO" id="GO:0051380">
    <property type="term" value="F:norepinephrine binding"/>
    <property type="evidence" value="ECO:0007669"/>
    <property type="project" value="TreeGrafter"/>
</dbReference>
<evidence type="ECO:0000256" key="8">
    <source>
        <dbReference type="ARBA" id="ARBA00023139"/>
    </source>
</evidence>
<dbReference type="Gene3D" id="1.20.1070.10">
    <property type="entry name" value="Rhodopsin 7-helix transmembrane proteins"/>
    <property type="match status" value="1"/>
</dbReference>
<dbReference type="GO" id="GO:0004941">
    <property type="term" value="F:beta2-adrenergic receptor activity"/>
    <property type="evidence" value="ECO:0007669"/>
    <property type="project" value="TreeGrafter"/>
</dbReference>
<dbReference type="EMBL" id="JAWDGP010000883">
    <property type="protein sequence ID" value="KAK3796402.1"/>
    <property type="molecule type" value="Genomic_DNA"/>
</dbReference>
<evidence type="ECO:0000256" key="5">
    <source>
        <dbReference type="ARBA" id="ARBA00022989"/>
    </source>
</evidence>
<dbReference type="SUPFAM" id="SSF81321">
    <property type="entry name" value="Family A G protein-coupled receptor-like"/>
    <property type="match status" value="1"/>
</dbReference>
<keyword evidence="6" id="KW-0297">G-protein coupled receptor</keyword>
<feature type="domain" description="G-protein coupled receptors family 1 profile" evidence="15">
    <location>
        <begin position="90"/>
        <end position="144"/>
    </location>
</feature>
<keyword evidence="12" id="KW-0449">Lipoprotein</keyword>
<keyword evidence="10" id="KW-0675">Receptor</keyword>
<dbReference type="InterPro" id="IPR000276">
    <property type="entry name" value="GPCR_Rhodpsn"/>
</dbReference>
<proteinExistence type="predicted"/>
<keyword evidence="11" id="KW-0807">Transducer</keyword>
<evidence type="ECO:0000256" key="1">
    <source>
        <dbReference type="ARBA" id="ARBA00004651"/>
    </source>
</evidence>
<keyword evidence="5 14" id="KW-1133">Transmembrane helix</keyword>
<dbReference type="InterPro" id="IPR017452">
    <property type="entry name" value="GPCR_Rhodpsn_7TM"/>
</dbReference>
<dbReference type="PANTHER" id="PTHR24248:SF21">
    <property type="entry name" value="BETA-2 ADRENERGIC RECEPTOR"/>
    <property type="match status" value="1"/>
</dbReference>
<dbReference type="Proteomes" id="UP001283361">
    <property type="component" value="Unassembled WGS sequence"/>
</dbReference>
<keyword evidence="3" id="KW-1003">Cell membrane</keyword>
<evidence type="ECO:0000313" key="17">
    <source>
        <dbReference type="Proteomes" id="UP001283361"/>
    </source>
</evidence>
<evidence type="ECO:0000256" key="4">
    <source>
        <dbReference type="ARBA" id="ARBA00022692"/>
    </source>
</evidence>
<keyword evidence="9" id="KW-1015">Disulfide bond</keyword>
<evidence type="ECO:0000256" key="7">
    <source>
        <dbReference type="ARBA" id="ARBA00023136"/>
    </source>
</evidence>
<evidence type="ECO:0000256" key="2">
    <source>
        <dbReference type="ARBA" id="ARBA00022188"/>
    </source>
</evidence>
<dbReference type="PANTHER" id="PTHR24248">
    <property type="entry name" value="ADRENERGIC RECEPTOR-RELATED G-PROTEIN COUPLED RECEPTOR"/>
    <property type="match status" value="1"/>
</dbReference>